<dbReference type="OrthoDB" id="43577at2"/>
<evidence type="ECO:0000313" key="2">
    <source>
        <dbReference type="Proteomes" id="UP000004793"/>
    </source>
</evidence>
<dbReference type="InterPro" id="IPR016181">
    <property type="entry name" value="Acyl_CoA_acyltransferase"/>
</dbReference>
<dbReference type="KEGG" id="cex:CSE_07130"/>
<protein>
    <recommendedName>
        <fullName evidence="3">N-acetyltransferase</fullName>
    </recommendedName>
</protein>
<gene>
    <name evidence="1" type="ordered locus">CSE_07130</name>
</gene>
<sequence>MKKEVPEKVSQNEVIFKVEEIEPLLSGPAMDLPRWEPMYITLPNGRTMVIREMRKDEAPLLFPLLKKLIDTDHDFYDIVGVRVYAELLGWLRNRLKDPYQMVGIVDGKLAAFCNGRLMNRDINISLHTMAFMRGMKAGAVMYYAKAYYTFEILGQREFWATYESYNGWKRWGVGMAQPSYPWPDVQHELGGARVYYITKEYWQTTVKRYLEDMIGAKLQAPVPEDLLKAAEKFEVPETLEE</sequence>
<dbReference type="RefSeq" id="WP_014453242.1">
    <property type="nucleotide sequence ID" value="NC_017096.1"/>
</dbReference>
<evidence type="ECO:0000313" key="1">
    <source>
        <dbReference type="EMBL" id="BAL80839.1"/>
    </source>
</evidence>
<dbReference type="SUPFAM" id="SSF55729">
    <property type="entry name" value="Acyl-CoA N-acyltransferases (Nat)"/>
    <property type="match status" value="1"/>
</dbReference>
<proteinExistence type="predicted"/>
<evidence type="ECO:0008006" key="3">
    <source>
        <dbReference type="Google" id="ProtNLM"/>
    </source>
</evidence>
<dbReference type="Proteomes" id="UP000004793">
    <property type="component" value="Chromosome"/>
</dbReference>
<organism evidence="1 2">
    <name type="scientific">Caldisericum exile (strain DSM 21853 / NBRC 104410 / AZM16c01)</name>
    <dbReference type="NCBI Taxonomy" id="511051"/>
    <lineage>
        <taxon>Bacteria</taxon>
        <taxon>Pseudomonadati</taxon>
        <taxon>Caldisericota/Cryosericota group</taxon>
        <taxon>Caldisericota</taxon>
        <taxon>Caldisericia</taxon>
        <taxon>Caldisericales</taxon>
        <taxon>Caldisericaceae</taxon>
        <taxon>Caldisericum</taxon>
    </lineage>
</organism>
<dbReference type="AlphaFoldDB" id="A0A7U6JFU8"/>
<accession>A0A7U6JFU8</accession>
<dbReference type="EMBL" id="AP012051">
    <property type="protein sequence ID" value="BAL80839.1"/>
    <property type="molecule type" value="Genomic_DNA"/>
</dbReference>
<keyword evidence="2" id="KW-1185">Reference proteome</keyword>
<reference evidence="1 2" key="1">
    <citation type="submission" date="2011-01" db="EMBL/GenBank/DDBJ databases">
        <title>Whole genome sequence of Caldisericum exile AZM16c01.</title>
        <authorList>
            <person name="Narita-Yamada S."/>
            <person name="Kawakoshi A."/>
            <person name="Nakamura S."/>
            <person name="Sasagawa M."/>
            <person name="Fukada J."/>
            <person name="Sekine M."/>
            <person name="Kato Y."/>
            <person name="Fukai R."/>
            <person name="Sasaki K."/>
            <person name="Hanamaki A."/>
            <person name="Narita H."/>
            <person name="Konno Y."/>
            <person name="Mori K."/>
            <person name="Yamazaki S."/>
            <person name="Suzuki K."/>
            <person name="Fujita N."/>
        </authorList>
    </citation>
    <scope>NUCLEOTIDE SEQUENCE [LARGE SCALE GENOMIC DNA]</scope>
    <source>
        <strain evidence="2">DSM 21853 / NBRC 104410 / AZM16c01</strain>
    </source>
</reference>
<name>A0A7U6JFU8_CALEA</name>